<dbReference type="Gene3D" id="3.30.450.380">
    <property type="match status" value="1"/>
</dbReference>
<evidence type="ECO:0000313" key="3">
    <source>
        <dbReference type="EMBL" id="MBS2547715.1"/>
    </source>
</evidence>
<dbReference type="RefSeq" id="WP_212009295.1">
    <property type="nucleotide sequence ID" value="NZ_JAAFYZ010000033.1"/>
</dbReference>
<dbReference type="PANTHER" id="PTHR30486:SF6">
    <property type="entry name" value="TYPE IV PILUS RETRACTATION ATPASE PILT"/>
    <property type="match status" value="1"/>
</dbReference>
<sequence>MAKLKARIATQLQEIIKANPKISEADQRQYGRKLINDAVGRWSTEGAARGVAQNEAVYSAYVEALYDAQFRHGRLQPYLNDPNVENILINGYKDVWVDFADRPRQQVPPIADSDEELMRFFQNLGQRYGGNNAERELSNANPMLALRLGDGSRMQAVVPPITPAPYATIRRHLVKDLGLNDMIRLGTLDPILATFLASLVKARKNILICGDQGAGKTSLLRAMAREINDGERVATIETEYELYLHEFLPQVVPMETRQANAERVGEKSDGSISVGDLIPAALRMTLSRMIVGEVRSDEIVYMLRVMTSGSGGSMSTMHVRRPEMIWDRIAELCAESGVPADLAYRLATNAIDFVVFVTLLDETLIGGRRHRFVSHVVEVAGRGEGSAPATNTIFGPRNGDPRGVPLMRPACADDLRRVNFNLSHLDGGHGAWMQPLKLVVGSQR</sequence>
<evidence type="ECO:0000259" key="2">
    <source>
        <dbReference type="Pfam" id="PF00437"/>
    </source>
</evidence>
<dbReference type="EMBL" id="JAAFYZ010000033">
    <property type="protein sequence ID" value="MBS2547715.1"/>
    <property type="molecule type" value="Genomic_DNA"/>
</dbReference>
<name>A0ABS5KNV5_9ACTN</name>
<dbReference type="InterPro" id="IPR027417">
    <property type="entry name" value="P-loop_NTPase"/>
</dbReference>
<evidence type="ECO:0000256" key="1">
    <source>
        <dbReference type="ARBA" id="ARBA00006611"/>
    </source>
</evidence>
<dbReference type="SUPFAM" id="SSF52540">
    <property type="entry name" value="P-loop containing nucleoside triphosphate hydrolases"/>
    <property type="match status" value="1"/>
</dbReference>
<evidence type="ECO:0000313" key="4">
    <source>
        <dbReference type="Proteomes" id="UP000730482"/>
    </source>
</evidence>
<comment type="caution">
    <text evidence="3">The sequence shown here is derived from an EMBL/GenBank/DDBJ whole genome shotgun (WGS) entry which is preliminary data.</text>
</comment>
<gene>
    <name evidence="3" type="ORF">KGQ19_12640</name>
</gene>
<protein>
    <submittedName>
        <fullName evidence="3">CpaF family protein</fullName>
    </submittedName>
</protein>
<dbReference type="Gene3D" id="3.40.50.300">
    <property type="entry name" value="P-loop containing nucleotide triphosphate hydrolases"/>
    <property type="match status" value="1"/>
</dbReference>
<reference evidence="3 4" key="1">
    <citation type="submission" date="2020-02" db="EMBL/GenBank/DDBJ databases">
        <title>Acidophilic actinobacteria isolated from forest soil.</title>
        <authorList>
            <person name="Golinska P."/>
        </authorList>
    </citation>
    <scope>NUCLEOTIDE SEQUENCE [LARGE SCALE GENOMIC DNA]</scope>
    <source>
        <strain evidence="3 4">NL8</strain>
    </source>
</reference>
<dbReference type="InterPro" id="IPR001482">
    <property type="entry name" value="T2SS/T4SS_dom"/>
</dbReference>
<dbReference type="PANTHER" id="PTHR30486">
    <property type="entry name" value="TWITCHING MOTILITY PROTEIN PILT"/>
    <property type="match status" value="1"/>
</dbReference>
<organism evidence="3 4">
    <name type="scientific">Catenulispora pinistramenti</name>
    <dbReference type="NCBI Taxonomy" id="2705254"/>
    <lineage>
        <taxon>Bacteria</taxon>
        <taxon>Bacillati</taxon>
        <taxon>Actinomycetota</taxon>
        <taxon>Actinomycetes</taxon>
        <taxon>Catenulisporales</taxon>
        <taxon>Catenulisporaceae</taxon>
        <taxon>Catenulispora</taxon>
    </lineage>
</organism>
<proteinExistence type="inferred from homology"/>
<keyword evidence="4" id="KW-1185">Reference proteome</keyword>
<dbReference type="CDD" id="cd01130">
    <property type="entry name" value="VirB11-like_ATPase"/>
    <property type="match status" value="1"/>
</dbReference>
<dbReference type="Pfam" id="PF00437">
    <property type="entry name" value="T2SSE"/>
    <property type="match status" value="1"/>
</dbReference>
<dbReference type="InterPro" id="IPR050921">
    <property type="entry name" value="T4SS_GSP_E_ATPase"/>
</dbReference>
<dbReference type="Proteomes" id="UP000730482">
    <property type="component" value="Unassembled WGS sequence"/>
</dbReference>
<comment type="similarity">
    <text evidence="1">Belongs to the GSP E family.</text>
</comment>
<feature type="domain" description="Bacterial type II secretion system protein E" evidence="2">
    <location>
        <begin position="75"/>
        <end position="337"/>
    </location>
</feature>
<accession>A0ABS5KNV5</accession>